<name>A0A381RV81_9ZZZZ</name>
<protein>
    <submittedName>
        <fullName evidence="1">Uncharacterized protein</fullName>
    </submittedName>
</protein>
<sequence>MMVAGVIREMTAASAKRAALGAGAIVMDVIASNDKRQPHEQIQRIRELRPDMILLSGGTDGGTKTHVVKIAELIAPAKPQPRFGAQYQLPLIYAGNEEASGNMEELFKEDFELSVVENLRPTLEQENLSPARDAIHDLFLEHVMAHAPGYNRLIQWADAPIMPTPGAVGNILQTIAEQYRINVVGVDIGGATTDVFSVFDGIFNRTVSANLGMSYSISNVCAEATMPSIMRWMHLDMNERELRNRVKNKMIRPTTIPQSIDALIFEQAVAREALRLAYVQHKEFATTLKGIQQQRTVGDTFSQEVGGQTIVDNMKLNLLVASGGVLSHAPHMQQTAMMLIDAFQPEGVTTLAKDSIFMMPHLGVLAQVHPQAAMDVFEKDCLIYLGSVVAPKGDGTKGDTCFRYEIIGKTLNQSGEMAFGEMELHPLGIGEEAEITVEPVKTFDMGAGPGKKVTKKIKGGLVGLILDARGRPLSFADHPAANMEMVNDWVTQLDIYPKMEIPDADSTKDRAKETSKKAHAYTPGLEVSHRATLRRRRILPIPGSVLVKEGEKVTPQQIVAETFMPGDIFPINLANQLSMPPGDVPECVIVQVGDIIKVGDILAETKGIFGMFKTMYRSPYSGIVETISHVTGQIILRGDPHPVNVLAFMPGEVTEVIENQGVIIEANVSFIQGIFGIGGETFGEIVLACDSPDEILTADKIHEDMKNSIIIGGARMTSDAILKAIDIGAAGVVSGGIDDHDLKEILGYDLGVAITGSETLGVTLIITEGFGDISMAKRTFELLQTSAGRETSINGATQIRAGVIRPSIIIPVDDSVPVSDGDTVHAPGMLEIDSPVRIIRDPYFGKIGKVHSLPSRPQRLESGTKTRVLEVMMENSDILTIPRANIERIEGHDVP</sequence>
<evidence type="ECO:0000313" key="1">
    <source>
        <dbReference type="EMBL" id="SUZ94888.1"/>
    </source>
</evidence>
<accession>A0A381RV81</accession>
<gene>
    <name evidence="1" type="ORF">METZ01_LOCUS47742</name>
</gene>
<reference evidence="1" key="1">
    <citation type="submission" date="2018-05" db="EMBL/GenBank/DDBJ databases">
        <authorList>
            <person name="Lanie J.A."/>
            <person name="Ng W.-L."/>
            <person name="Kazmierczak K.M."/>
            <person name="Andrzejewski T.M."/>
            <person name="Davidsen T.M."/>
            <person name="Wayne K.J."/>
            <person name="Tettelin H."/>
            <person name="Glass J.I."/>
            <person name="Rusch D."/>
            <person name="Podicherti R."/>
            <person name="Tsui H.-C.T."/>
            <person name="Winkler M.E."/>
        </authorList>
    </citation>
    <scope>NUCLEOTIDE SEQUENCE</scope>
</reference>
<dbReference type="Pfam" id="PF13941">
    <property type="entry name" value="MutL"/>
    <property type="match status" value="1"/>
</dbReference>
<proteinExistence type="predicted"/>
<organism evidence="1">
    <name type="scientific">marine metagenome</name>
    <dbReference type="NCBI Taxonomy" id="408172"/>
    <lineage>
        <taxon>unclassified sequences</taxon>
        <taxon>metagenomes</taxon>
        <taxon>ecological metagenomes</taxon>
    </lineage>
</organism>
<dbReference type="AlphaFoldDB" id="A0A381RV81"/>
<dbReference type="EMBL" id="UINC01002275">
    <property type="protein sequence ID" value="SUZ94888.1"/>
    <property type="molecule type" value="Genomic_DNA"/>
</dbReference>
<dbReference type="InterPro" id="IPR006230">
    <property type="entry name" value="MutL"/>
</dbReference>